<accession>A0A6J4QY58</accession>
<evidence type="ECO:0000313" key="3">
    <source>
        <dbReference type="EMBL" id="CAA9458727.1"/>
    </source>
</evidence>
<dbReference type="PANTHER" id="PTHR33392">
    <property type="entry name" value="POLYISOPRENYL-TEICHOIC ACID--PEPTIDOGLYCAN TEICHOIC ACID TRANSFERASE TAGU"/>
    <property type="match status" value="1"/>
</dbReference>
<sequence>MRRASLVLFVLVVLLLLYLLLPFGTGRAVVLGSDSRAGEAARSDTIMVAGGGGLLAVPRDTLVEIPGVGQDKVNAAFAIGGPELAVSTLETLTDLPIENYVVLDFGGVEEIVDALGGITIDVEEPIDTEQDGEFFSIPAGTRELTGDEALAYVRYRGGPTADIGRIGRQQRFLSALAAEISSPENLPRLPSTARVLWRNIETNMGPFEAARFAIRLTLSRGASNTELYPGAPQYINGISYWVPDTIAGQRVVEATVE</sequence>
<dbReference type="NCBIfam" id="TIGR00350">
    <property type="entry name" value="lytR_cpsA_psr"/>
    <property type="match status" value="1"/>
</dbReference>
<dbReference type="InterPro" id="IPR004474">
    <property type="entry name" value="LytR_CpsA_psr"/>
</dbReference>
<reference evidence="3" key="1">
    <citation type="submission" date="2020-02" db="EMBL/GenBank/DDBJ databases">
        <authorList>
            <person name="Meier V. D."/>
        </authorList>
    </citation>
    <scope>NUCLEOTIDE SEQUENCE</scope>
    <source>
        <strain evidence="3">AVDCRST_MAG28</strain>
    </source>
</reference>
<dbReference type="PANTHER" id="PTHR33392:SF6">
    <property type="entry name" value="POLYISOPRENYL-TEICHOIC ACID--PEPTIDOGLYCAN TEICHOIC ACID TRANSFERASE TAGU"/>
    <property type="match status" value="1"/>
</dbReference>
<name>A0A6J4QY58_9ACTN</name>
<comment type="similarity">
    <text evidence="1">Belongs to the LytR/CpsA/Psr (LCP) family.</text>
</comment>
<dbReference type="EMBL" id="CADCVE010000065">
    <property type="protein sequence ID" value="CAA9458727.1"/>
    <property type="molecule type" value="Genomic_DNA"/>
</dbReference>
<dbReference type="AlphaFoldDB" id="A0A6J4QY58"/>
<organism evidence="3">
    <name type="scientific">uncultured Rubrobacteraceae bacterium</name>
    <dbReference type="NCBI Taxonomy" id="349277"/>
    <lineage>
        <taxon>Bacteria</taxon>
        <taxon>Bacillati</taxon>
        <taxon>Actinomycetota</taxon>
        <taxon>Rubrobacteria</taxon>
        <taxon>Rubrobacterales</taxon>
        <taxon>Rubrobacteraceae</taxon>
        <taxon>environmental samples</taxon>
    </lineage>
</organism>
<proteinExistence type="inferred from homology"/>
<dbReference type="Gene3D" id="3.40.630.190">
    <property type="entry name" value="LCP protein"/>
    <property type="match status" value="1"/>
</dbReference>
<dbReference type="Pfam" id="PF03816">
    <property type="entry name" value="LytR_cpsA_psr"/>
    <property type="match status" value="1"/>
</dbReference>
<evidence type="ECO:0000256" key="1">
    <source>
        <dbReference type="ARBA" id="ARBA00006068"/>
    </source>
</evidence>
<dbReference type="InterPro" id="IPR050922">
    <property type="entry name" value="LytR/CpsA/Psr_CW_biosynth"/>
</dbReference>
<protein>
    <submittedName>
        <fullName evidence="3">Cell envelope-associated transcriptional attenuator LytR-CpsA-Psr, subfamily M</fullName>
    </submittedName>
</protein>
<gene>
    <name evidence="3" type="ORF">AVDCRST_MAG28-2934</name>
</gene>
<feature type="domain" description="Cell envelope-related transcriptional attenuator" evidence="2">
    <location>
        <begin position="54"/>
        <end position="181"/>
    </location>
</feature>
<evidence type="ECO:0000259" key="2">
    <source>
        <dbReference type="Pfam" id="PF03816"/>
    </source>
</evidence>